<dbReference type="GO" id="GO:0051400">
    <property type="term" value="F:BH domain binding"/>
    <property type="evidence" value="ECO:0007669"/>
    <property type="project" value="TreeGrafter"/>
</dbReference>
<dbReference type="GO" id="GO:0008630">
    <property type="term" value="P:intrinsic apoptotic signaling pathway in response to DNA damage"/>
    <property type="evidence" value="ECO:0007669"/>
    <property type="project" value="TreeGrafter"/>
</dbReference>
<evidence type="ECO:0000313" key="8">
    <source>
        <dbReference type="Ensembl" id="ENSZALP00000005907.1"/>
    </source>
</evidence>
<protein>
    <recommendedName>
        <fullName evidence="7">Bcl-2 Bcl-2 homology region 1-3 domain-containing protein</fullName>
    </recommendedName>
</protein>
<evidence type="ECO:0000256" key="4">
    <source>
        <dbReference type="ARBA" id="ARBA00022703"/>
    </source>
</evidence>
<dbReference type="Ensembl" id="ENSZALT00000008716.1">
    <property type="protein sequence ID" value="ENSZALP00000005907.1"/>
    <property type="gene ID" value="ENSZALG00000005471.1"/>
</dbReference>
<dbReference type="InterPro" id="IPR046371">
    <property type="entry name" value="Bcl-2_BH1-3"/>
</dbReference>
<proteinExistence type="inferred from homology"/>
<evidence type="ECO:0000259" key="7">
    <source>
        <dbReference type="SMART" id="SM00337"/>
    </source>
</evidence>
<keyword evidence="4" id="KW-0053">Apoptosis</keyword>
<keyword evidence="3" id="KW-0812">Transmembrane</keyword>
<keyword evidence="6" id="KW-0472">Membrane</keyword>
<evidence type="ECO:0000256" key="6">
    <source>
        <dbReference type="ARBA" id="ARBA00023136"/>
    </source>
</evidence>
<evidence type="ECO:0000313" key="9">
    <source>
        <dbReference type="Proteomes" id="UP000694413"/>
    </source>
</evidence>
<dbReference type="InterPro" id="IPR036834">
    <property type="entry name" value="Bcl-2-like_sf"/>
</dbReference>
<dbReference type="Proteomes" id="UP000694413">
    <property type="component" value="Unassembled WGS sequence"/>
</dbReference>
<dbReference type="Pfam" id="PF00452">
    <property type="entry name" value="Bcl-2"/>
    <property type="match status" value="1"/>
</dbReference>
<dbReference type="InterPro" id="IPR026298">
    <property type="entry name" value="Bcl-2_fam"/>
</dbReference>
<comment type="subcellular location">
    <subcellularLocation>
        <location evidence="1">Membrane</location>
        <topology evidence="1">Single-pass membrane protein</topology>
    </subcellularLocation>
</comment>
<feature type="domain" description="Bcl-2 Bcl-2 homology region 1-3" evidence="7">
    <location>
        <begin position="71"/>
        <end position="171"/>
    </location>
</feature>
<dbReference type="InterPro" id="IPR002475">
    <property type="entry name" value="Bcl2-like"/>
</dbReference>
<comment type="similarity">
    <text evidence="2">Belongs to the Bcl-2 family.</text>
</comment>
<dbReference type="GO" id="GO:0001836">
    <property type="term" value="P:release of cytochrome c from mitochondria"/>
    <property type="evidence" value="ECO:0007669"/>
    <property type="project" value="TreeGrafter"/>
</dbReference>
<dbReference type="PROSITE" id="PS50062">
    <property type="entry name" value="BCL2_FAMILY"/>
    <property type="match status" value="1"/>
</dbReference>
<dbReference type="PANTHER" id="PTHR11256:SF48">
    <property type="entry name" value="BCL-2-RELATED OVARIAN KILLER PROTEIN"/>
    <property type="match status" value="1"/>
</dbReference>
<evidence type="ECO:0000256" key="3">
    <source>
        <dbReference type="ARBA" id="ARBA00022692"/>
    </source>
</evidence>
<keyword evidence="5" id="KW-1133">Transmembrane helix</keyword>
<organism evidence="8 9">
    <name type="scientific">Zonotrichia albicollis</name>
    <name type="common">White-throated sparrow</name>
    <name type="synonym">Fringilla albicollis</name>
    <dbReference type="NCBI Taxonomy" id="44394"/>
    <lineage>
        <taxon>Eukaryota</taxon>
        <taxon>Metazoa</taxon>
        <taxon>Chordata</taxon>
        <taxon>Craniata</taxon>
        <taxon>Vertebrata</taxon>
        <taxon>Euteleostomi</taxon>
        <taxon>Archelosauria</taxon>
        <taxon>Archosauria</taxon>
        <taxon>Dinosauria</taxon>
        <taxon>Saurischia</taxon>
        <taxon>Theropoda</taxon>
        <taxon>Coelurosauria</taxon>
        <taxon>Aves</taxon>
        <taxon>Neognathae</taxon>
        <taxon>Neoaves</taxon>
        <taxon>Telluraves</taxon>
        <taxon>Australaves</taxon>
        <taxon>Passeriformes</taxon>
        <taxon>Passerellidae</taxon>
        <taxon>Zonotrichia</taxon>
    </lineage>
</organism>
<name>A0A8D2MEA8_ZONAL</name>
<dbReference type="Gene3D" id="1.10.437.10">
    <property type="entry name" value="Blc2-like"/>
    <property type="match status" value="2"/>
</dbReference>
<dbReference type="SUPFAM" id="SSF56854">
    <property type="entry name" value="Bcl-2 inhibitors of programmed cell death"/>
    <property type="match status" value="1"/>
</dbReference>
<keyword evidence="9" id="KW-1185">Reference proteome</keyword>
<dbReference type="SMART" id="SM00337">
    <property type="entry name" value="BCL"/>
    <property type="match status" value="1"/>
</dbReference>
<dbReference type="AlphaFoldDB" id="A0A8D2MEA8"/>
<dbReference type="GO" id="GO:0042981">
    <property type="term" value="P:regulation of apoptotic process"/>
    <property type="evidence" value="ECO:0007669"/>
    <property type="project" value="InterPro"/>
</dbReference>
<evidence type="ECO:0000256" key="2">
    <source>
        <dbReference type="ARBA" id="ARBA00009458"/>
    </source>
</evidence>
<reference evidence="8" key="1">
    <citation type="submission" date="2025-08" db="UniProtKB">
        <authorList>
            <consortium name="Ensembl"/>
        </authorList>
    </citation>
    <scope>IDENTIFICATION</scope>
</reference>
<evidence type="ECO:0000256" key="1">
    <source>
        <dbReference type="ARBA" id="ARBA00004167"/>
    </source>
</evidence>
<sequence length="212" mass="23869">MEVLRRSSVFAAEVMEVFDRSPTDKELVSQAKALCRDYINSRLIQAGVSWSKPEHNAPVPGGKLAEVSTILLRLGDELEYIRPNVYRNVARQLNISLHSESVVSDAFLAVATQIFTAGMVPPHTHTGQQGWSQLLWEMGLWRPAMVHTIVDCLGEFVRKTLVTWLKRRGGWADITKCVVNTDPSLRSHWLVAALCSFGHFLKAIFFVLLPER</sequence>
<evidence type="ECO:0000256" key="5">
    <source>
        <dbReference type="ARBA" id="ARBA00022989"/>
    </source>
</evidence>
<reference evidence="8" key="2">
    <citation type="submission" date="2025-09" db="UniProtKB">
        <authorList>
            <consortium name="Ensembl"/>
        </authorList>
    </citation>
    <scope>IDENTIFICATION</scope>
</reference>
<dbReference type="CDD" id="cd06845">
    <property type="entry name" value="Bcl-2_like"/>
    <property type="match status" value="1"/>
</dbReference>
<dbReference type="GO" id="GO:0097192">
    <property type="term" value="P:extrinsic apoptotic signaling pathway in absence of ligand"/>
    <property type="evidence" value="ECO:0007669"/>
    <property type="project" value="TreeGrafter"/>
</dbReference>
<accession>A0A8D2MEA8</accession>
<dbReference type="PANTHER" id="PTHR11256">
    <property type="entry name" value="BCL-2 RELATED"/>
    <property type="match status" value="1"/>
</dbReference>
<dbReference type="GO" id="GO:0005741">
    <property type="term" value="C:mitochondrial outer membrane"/>
    <property type="evidence" value="ECO:0007669"/>
    <property type="project" value="TreeGrafter"/>
</dbReference>